<reference evidence="2" key="2">
    <citation type="submission" date="2025-08" db="UniProtKB">
        <authorList>
            <consortium name="Ensembl"/>
        </authorList>
    </citation>
    <scope>IDENTIFICATION</scope>
</reference>
<reference evidence="2" key="3">
    <citation type="submission" date="2025-09" db="UniProtKB">
        <authorList>
            <consortium name="Ensembl"/>
        </authorList>
    </citation>
    <scope>IDENTIFICATION</scope>
</reference>
<evidence type="ECO:0000313" key="3">
    <source>
        <dbReference type="Proteomes" id="UP000007635"/>
    </source>
</evidence>
<reference evidence="2 3" key="1">
    <citation type="journal article" date="2021" name="G3 (Bethesda)">
        <title>Improved contiguity of the threespine stickleback genome using long-read sequencing.</title>
        <authorList>
            <person name="Nath S."/>
            <person name="Shaw D.E."/>
            <person name="White M.A."/>
        </authorList>
    </citation>
    <scope>NUCLEOTIDE SEQUENCE [LARGE SCALE GENOMIC DNA]</scope>
    <source>
        <strain evidence="2 3">Lake Benthic</strain>
    </source>
</reference>
<dbReference type="PANTHER" id="PTHR13800:SF13">
    <property type="entry name" value="TRANSIENT RECEPTOR POTENTIAL CATION CHANNEL SUBFAMILY M MEMBER 1"/>
    <property type="match status" value="1"/>
</dbReference>
<dbReference type="GeneTree" id="ENSGT00940000155024"/>
<feature type="transmembrane region" description="Helical" evidence="1">
    <location>
        <begin position="145"/>
        <end position="170"/>
    </location>
</feature>
<dbReference type="PANTHER" id="PTHR13800">
    <property type="entry name" value="TRANSIENT RECEPTOR POTENTIAL CATION CHANNEL, SUBFAMILY M, MEMBER 6"/>
    <property type="match status" value="1"/>
</dbReference>
<protein>
    <recommendedName>
        <fullName evidence="4">Transient receptor potential cation channel, subfamily M, member 1b</fullName>
    </recommendedName>
</protein>
<dbReference type="Ensembl" id="ENSGACT00000048228.1">
    <property type="protein sequence ID" value="ENSGACP00000053449.1"/>
    <property type="gene ID" value="ENSGACG00000030937.1"/>
</dbReference>
<name>A0AAQ4QQ86_GASAC</name>
<keyword evidence="3" id="KW-1185">Reference proteome</keyword>
<evidence type="ECO:0000256" key="1">
    <source>
        <dbReference type="SAM" id="Phobius"/>
    </source>
</evidence>
<dbReference type="AlphaFoldDB" id="A0AAQ4QQ86"/>
<dbReference type="GO" id="GO:0005262">
    <property type="term" value="F:calcium channel activity"/>
    <property type="evidence" value="ECO:0007669"/>
    <property type="project" value="TreeGrafter"/>
</dbReference>
<evidence type="ECO:0000313" key="2">
    <source>
        <dbReference type="Ensembl" id="ENSGACP00000053449.1"/>
    </source>
</evidence>
<accession>A0AAQ4QQ86</accession>
<dbReference type="GO" id="GO:0005886">
    <property type="term" value="C:plasma membrane"/>
    <property type="evidence" value="ECO:0007669"/>
    <property type="project" value="TreeGrafter"/>
</dbReference>
<keyword evidence="1" id="KW-0472">Membrane</keyword>
<feature type="transmembrane region" description="Helical" evidence="1">
    <location>
        <begin position="190"/>
        <end position="216"/>
    </location>
</feature>
<dbReference type="InterPro" id="IPR050927">
    <property type="entry name" value="TRPM"/>
</dbReference>
<keyword evidence="1" id="KW-1133">Transmembrane helix</keyword>
<keyword evidence="1" id="KW-0812">Transmembrane</keyword>
<dbReference type="Proteomes" id="UP000007635">
    <property type="component" value="Chromosome Y"/>
</dbReference>
<sequence length="284" mass="33242">MLLTDMWMGCLRMGKNPGLKVILGIVFPPLILLLDFRLKEGASYRTAENKEQGNDKDDDSKSGKMIDMMYFVVIMPCLRQAILHPDQEPTWRLARNIFYMPYWMIYGEVFADSIDLYAMEINPPCGDHLFDEDGKKLPPCIPGAWLTPAIMACYLLVANILLVNLLIAVFNNTFCEIKSISNQVWKFQRYQLTMTFHYCPILPPPLIIFSHIYILFNRLFRRCSRKKQDGELDEKDRGLKLRLNPEELKCLYEFEEQCVEEYFCEEEDEQQSSSDERIKVTSEK</sequence>
<organism evidence="2 3">
    <name type="scientific">Gasterosteus aculeatus aculeatus</name>
    <name type="common">three-spined stickleback</name>
    <dbReference type="NCBI Taxonomy" id="481459"/>
    <lineage>
        <taxon>Eukaryota</taxon>
        <taxon>Metazoa</taxon>
        <taxon>Chordata</taxon>
        <taxon>Craniata</taxon>
        <taxon>Vertebrata</taxon>
        <taxon>Euteleostomi</taxon>
        <taxon>Actinopterygii</taxon>
        <taxon>Neopterygii</taxon>
        <taxon>Teleostei</taxon>
        <taxon>Neoteleostei</taxon>
        <taxon>Acanthomorphata</taxon>
        <taxon>Eupercaria</taxon>
        <taxon>Perciformes</taxon>
        <taxon>Cottioidei</taxon>
        <taxon>Gasterosteales</taxon>
        <taxon>Gasterosteidae</taxon>
        <taxon>Gasterosteus</taxon>
    </lineage>
</organism>
<proteinExistence type="predicted"/>
<evidence type="ECO:0008006" key="4">
    <source>
        <dbReference type="Google" id="ProtNLM"/>
    </source>
</evidence>